<sequence>EREKADQEQARLAAQKVPKQSQIPVSLNSALQKMNVPRGDEGRVDGSAFIHSNKKCDSTITMDPIINDGVARFEVVFNGHEGEEFSLGIVEASKVFTKNELPIGI</sequence>
<reference evidence="1 2" key="1">
    <citation type="submission" date="2019-03" db="EMBL/GenBank/DDBJ databases">
        <title>Single cell metagenomics reveals metabolic interactions within the superorganism composed of flagellate Streblomastix strix and complex community of Bacteroidetes bacteria on its surface.</title>
        <authorList>
            <person name="Treitli S.C."/>
            <person name="Kolisko M."/>
            <person name="Husnik F."/>
            <person name="Keeling P."/>
            <person name="Hampl V."/>
        </authorList>
    </citation>
    <scope>NUCLEOTIDE SEQUENCE [LARGE SCALE GENOMIC DNA]</scope>
    <source>
        <strain evidence="1">ST1C</strain>
    </source>
</reference>
<dbReference type="Proteomes" id="UP000324800">
    <property type="component" value="Unassembled WGS sequence"/>
</dbReference>
<organism evidence="1 2">
    <name type="scientific">Streblomastix strix</name>
    <dbReference type="NCBI Taxonomy" id="222440"/>
    <lineage>
        <taxon>Eukaryota</taxon>
        <taxon>Metamonada</taxon>
        <taxon>Preaxostyla</taxon>
        <taxon>Oxymonadida</taxon>
        <taxon>Streblomastigidae</taxon>
        <taxon>Streblomastix</taxon>
    </lineage>
</organism>
<proteinExistence type="predicted"/>
<comment type="caution">
    <text evidence="1">The sequence shown here is derived from an EMBL/GenBank/DDBJ whole genome shotgun (WGS) entry which is preliminary data.</text>
</comment>
<evidence type="ECO:0000313" key="1">
    <source>
        <dbReference type="EMBL" id="KAA6371704.1"/>
    </source>
</evidence>
<name>A0A5J4UNJ3_9EUKA</name>
<evidence type="ECO:0000313" key="2">
    <source>
        <dbReference type="Proteomes" id="UP000324800"/>
    </source>
</evidence>
<feature type="non-terminal residue" evidence="1">
    <location>
        <position position="1"/>
    </location>
</feature>
<protein>
    <submittedName>
        <fullName evidence="1">Uncharacterized protein</fullName>
    </submittedName>
</protein>
<dbReference type="EMBL" id="SNRW01014226">
    <property type="protein sequence ID" value="KAA6371704.1"/>
    <property type="molecule type" value="Genomic_DNA"/>
</dbReference>
<gene>
    <name evidence="1" type="ORF">EZS28_032769</name>
</gene>
<dbReference type="AlphaFoldDB" id="A0A5J4UNJ3"/>
<accession>A0A5J4UNJ3</accession>